<feature type="domain" description="Helicase-associated" evidence="2">
    <location>
        <begin position="154"/>
        <end position="220"/>
    </location>
</feature>
<dbReference type="AlphaFoldDB" id="A0A1Z5KPA8"/>
<evidence type="ECO:0000313" key="4">
    <source>
        <dbReference type="Proteomes" id="UP000198406"/>
    </source>
</evidence>
<feature type="compositionally biased region" description="Basic and acidic residues" evidence="1">
    <location>
        <begin position="9"/>
        <end position="28"/>
    </location>
</feature>
<dbReference type="OrthoDB" id="38579at2759"/>
<dbReference type="Gene3D" id="6.10.140.530">
    <property type="match status" value="2"/>
</dbReference>
<reference evidence="3 4" key="1">
    <citation type="journal article" date="2015" name="Plant Cell">
        <title>Oil accumulation by the oleaginous diatom Fistulifera solaris as revealed by the genome and transcriptome.</title>
        <authorList>
            <person name="Tanaka T."/>
            <person name="Maeda Y."/>
            <person name="Veluchamy A."/>
            <person name="Tanaka M."/>
            <person name="Abida H."/>
            <person name="Marechal E."/>
            <person name="Bowler C."/>
            <person name="Muto M."/>
            <person name="Sunaga Y."/>
            <person name="Tanaka M."/>
            <person name="Yoshino T."/>
            <person name="Taniguchi T."/>
            <person name="Fukuda Y."/>
            <person name="Nemoto M."/>
            <person name="Matsumoto M."/>
            <person name="Wong P.S."/>
            <person name="Aburatani S."/>
            <person name="Fujibuchi W."/>
        </authorList>
    </citation>
    <scope>NUCLEOTIDE SEQUENCE [LARGE SCALE GENOMIC DNA]</scope>
    <source>
        <strain evidence="3 4">JPCC DA0580</strain>
    </source>
</reference>
<dbReference type="Pfam" id="PF03457">
    <property type="entry name" value="HA"/>
    <property type="match status" value="2"/>
</dbReference>
<comment type="caution">
    <text evidence="3">The sequence shown here is derived from an EMBL/GenBank/DDBJ whole genome shotgun (WGS) entry which is preliminary data.</text>
</comment>
<feature type="compositionally biased region" description="Acidic residues" evidence="1">
    <location>
        <begin position="336"/>
        <end position="348"/>
    </location>
</feature>
<feature type="region of interest" description="Disordered" evidence="1">
    <location>
        <begin position="113"/>
        <end position="135"/>
    </location>
</feature>
<gene>
    <name evidence="3" type="ORF">FisN_21Hh282</name>
</gene>
<feature type="region of interest" description="Disordered" evidence="1">
    <location>
        <begin position="322"/>
        <end position="369"/>
    </location>
</feature>
<dbReference type="InterPro" id="IPR005114">
    <property type="entry name" value="Helicase_assoc"/>
</dbReference>
<protein>
    <recommendedName>
        <fullName evidence="2">Helicase-associated domain-containing protein</fullName>
    </recommendedName>
</protein>
<evidence type="ECO:0000313" key="3">
    <source>
        <dbReference type="EMBL" id="GAX27932.1"/>
    </source>
</evidence>
<feature type="compositionally biased region" description="Acidic residues" evidence="1">
    <location>
        <begin position="30"/>
        <end position="40"/>
    </location>
</feature>
<dbReference type="PANTHER" id="PTHR33418">
    <property type="entry name" value="HELICASE-ASSOCIATED"/>
    <property type="match status" value="1"/>
</dbReference>
<dbReference type="PANTHER" id="PTHR33418:SF1">
    <property type="entry name" value="HELICASE-ASSOCIATED DOMAIN-CONTAINING PROTEIN"/>
    <property type="match status" value="1"/>
</dbReference>
<accession>A0A1Z5KPA8</accession>
<dbReference type="EMBL" id="BDSP01000260">
    <property type="protein sequence ID" value="GAX27932.1"/>
    <property type="molecule type" value="Genomic_DNA"/>
</dbReference>
<name>A0A1Z5KPA8_FISSO</name>
<proteinExistence type="predicted"/>
<sequence length="369" mass="42129">MPASRGKRTKEAADVAETIKPDEVKANETEAADDEVAAGDDDVKLPPAKKARKAPTRGLKILSTEPGAFNNYLFQLLLFKAEKGNYHVPKEEYPELHAWLQHVKREYKNHAAVKEDGDEDEADASDEPPTPSTLTEDQIKVLQHLHVPLTSRGDEHWNRFFTLLDDYKKAHGHILVPRLCEIPGLGDWVTDQRRQYKAMKQGQPSQLNKERKLKLESLGFIWQVRNRPEWDQRYNELLEYKEKNGDCKVPQHYKENKALGKWVAKQREQFKLLKQGKHSFLTEDRLEKLNNVGFVWQVRSSIDSDILADVAESAVAAAVPKVEEEGVVEQNGEGKESEEEAKDDEDALQTDAKSTRSKKTKPREYVAEV</sequence>
<evidence type="ECO:0000259" key="2">
    <source>
        <dbReference type="Pfam" id="PF03457"/>
    </source>
</evidence>
<feature type="region of interest" description="Disordered" evidence="1">
    <location>
        <begin position="1"/>
        <end position="55"/>
    </location>
</feature>
<keyword evidence="4" id="KW-1185">Reference proteome</keyword>
<dbReference type="InParanoid" id="A0A1Z5KPA8"/>
<feature type="domain" description="Helicase-associated" evidence="2">
    <location>
        <begin position="229"/>
        <end position="294"/>
    </location>
</feature>
<dbReference type="Proteomes" id="UP000198406">
    <property type="component" value="Unassembled WGS sequence"/>
</dbReference>
<feature type="compositionally biased region" description="Acidic residues" evidence="1">
    <location>
        <begin position="116"/>
        <end position="126"/>
    </location>
</feature>
<evidence type="ECO:0000256" key="1">
    <source>
        <dbReference type="SAM" id="MobiDB-lite"/>
    </source>
</evidence>
<organism evidence="3 4">
    <name type="scientific">Fistulifera solaris</name>
    <name type="common">Oleaginous diatom</name>
    <dbReference type="NCBI Taxonomy" id="1519565"/>
    <lineage>
        <taxon>Eukaryota</taxon>
        <taxon>Sar</taxon>
        <taxon>Stramenopiles</taxon>
        <taxon>Ochrophyta</taxon>
        <taxon>Bacillariophyta</taxon>
        <taxon>Bacillariophyceae</taxon>
        <taxon>Bacillariophycidae</taxon>
        <taxon>Naviculales</taxon>
        <taxon>Naviculaceae</taxon>
        <taxon>Fistulifera</taxon>
    </lineage>
</organism>